<dbReference type="EMBL" id="LLYB01000081">
    <property type="protein sequence ID" value="KRR21307.1"/>
    <property type="molecule type" value="Genomic_DNA"/>
</dbReference>
<dbReference type="AlphaFoldDB" id="A0A0R3MMP6"/>
<comment type="caution">
    <text evidence="1">The sequence shown here is derived from an EMBL/GenBank/DDBJ whole genome shotgun (WGS) entry which is preliminary data.</text>
</comment>
<proteinExistence type="predicted"/>
<sequence>MATDMTTADRPKPAQSFDSNCYALAEHFLQDEPCCRDPELYQLYCHDLALAIQRFIEEWMFVQVEEKV</sequence>
<gene>
    <name evidence="1" type="ORF">CQ14_06570</name>
</gene>
<reference evidence="1 2" key="1">
    <citation type="submission" date="2014-03" db="EMBL/GenBank/DDBJ databases">
        <title>Bradyrhizobium valentinum sp. nov., isolated from effective nodules of Lupinus mariae-josephae, a lupine endemic of basic-lime soils in Eastern Spain.</title>
        <authorList>
            <person name="Duran D."/>
            <person name="Rey L."/>
            <person name="Navarro A."/>
            <person name="Busquets A."/>
            <person name="Imperial J."/>
            <person name="Ruiz-Argueso T."/>
        </authorList>
    </citation>
    <scope>NUCLEOTIDE SEQUENCE [LARGE SCALE GENOMIC DNA]</scope>
    <source>
        <strain evidence="1 2">CCBAU 23086</strain>
    </source>
</reference>
<accession>A0A0R3MMP6</accession>
<protein>
    <submittedName>
        <fullName evidence="1">Uncharacterized protein</fullName>
    </submittedName>
</protein>
<dbReference type="Proteomes" id="UP000051660">
    <property type="component" value="Unassembled WGS sequence"/>
</dbReference>
<evidence type="ECO:0000313" key="1">
    <source>
        <dbReference type="EMBL" id="KRR21307.1"/>
    </source>
</evidence>
<organism evidence="1 2">
    <name type="scientific">Bradyrhizobium lablabi</name>
    <dbReference type="NCBI Taxonomy" id="722472"/>
    <lineage>
        <taxon>Bacteria</taxon>
        <taxon>Pseudomonadati</taxon>
        <taxon>Pseudomonadota</taxon>
        <taxon>Alphaproteobacteria</taxon>
        <taxon>Hyphomicrobiales</taxon>
        <taxon>Nitrobacteraceae</taxon>
        <taxon>Bradyrhizobium</taxon>
    </lineage>
</organism>
<name>A0A0R3MMP6_9BRAD</name>
<evidence type="ECO:0000313" key="2">
    <source>
        <dbReference type="Proteomes" id="UP000051660"/>
    </source>
</evidence>